<dbReference type="PANTHER" id="PTHR43436:SF1">
    <property type="entry name" value="TRANSCRIPTIONAL REGULATORY PROTEIN"/>
    <property type="match status" value="1"/>
</dbReference>
<accession>A0ABX0YBC1</accession>
<dbReference type="PANTHER" id="PTHR43436">
    <property type="entry name" value="ARAC-FAMILY TRANSCRIPTIONAL REGULATOR"/>
    <property type="match status" value="1"/>
</dbReference>
<evidence type="ECO:0000259" key="3">
    <source>
        <dbReference type="PROSITE" id="PS01124"/>
    </source>
</evidence>
<protein>
    <submittedName>
        <fullName evidence="4">AraC family transcriptional regulator</fullName>
    </submittedName>
</protein>
<dbReference type="Proteomes" id="UP000746535">
    <property type="component" value="Unassembled WGS sequence"/>
</dbReference>
<sequence>MTSFEAGPAAPCPSQERQRAELADIIRRHTQEAPLCESAVPGLHLVRYHSRTPSLPALAQPALCVLAHGSKEVSLGEERYIYDPLNFMVVSVAMPISGRILEATEEDPSLSLRLDIDPAQITALIADAGPLSVPARPTGRGLYVDRLCPDLLDALLRLTRLLDAPRDLAVLAPLIRREVLYRLLRSPQGHRLYEIAQANSQTHRVTQAIEWLNGNYGEPLRIEALARRVNLSASTLHHRFKAVTSMSPLQYQKQLRLQEARRLMFNEGLDASVASYRVGYESPSQFSREYSRLFGAPPSRDVARLKQVPISTTA</sequence>
<dbReference type="InterPro" id="IPR009594">
    <property type="entry name" value="Tscrpt_reg_HTH_AraC_N"/>
</dbReference>
<keyword evidence="5" id="KW-1185">Reference proteome</keyword>
<dbReference type="Pfam" id="PF06719">
    <property type="entry name" value="AraC_N"/>
    <property type="match status" value="1"/>
</dbReference>
<evidence type="ECO:0000256" key="2">
    <source>
        <dbReference type="ARBA" id="ARBA00023163"/>
    </source>
</evidence>
<dbReference type="EMBL" id="JAAVJI010000002">
    <property type="protein sequence ID" value="NJP00291.1"/>
    <property type="molecule type" value="Genomic_DNA"/>
</dbReference>
<dbReference type="SMART" id="SM00342">
    <property type="entry name" value="HTH_ARAC"/>
    <property type="match status" value="1"/>
</dbReference>
<feature type="domain" description="HTH araC/xylS-type" evidence="3">
    <location>
        <begin position="206"/>
        <end position="304"/>
    </location>
</feature>
<organism evidence="4 5">
    <name type="scientific">Pseudomonas quercus</name>
    <dbReference type="NCBI Taxonomy" id="2722792"/>
    <lineage>
        <taxon>Bacteria</taxon>
        <taxon>Pseudomonadati</taxon>
        <taxon>Pseudomonadota</taxon>
        <taxon>Gammaproteobacteria</taxon>
        <taxon>Pseudomonadales</taxon>
        <taxon>Pseudomonadaceae</taxon>
        <taxon>Pseudomonas</taxon>
    </lineage>
</organism>
<evidence type="ECO:0000313" key="5">
    <source>
        <dbReference type="Proteomes" id="UP000746535"/>
    </source>
</evidence>
<dbReference type="RefSeq" id="WP_168082272.1">
    <property type="nucleotide sequence ID" value="NZ_JAAVJI010000002.1"/>
</dbReference>
<dbReference type="Pfam" id="PF12833">
    <property type="entry name" value="HTH_18"/>
    <property type="match status" value="1"/>
</dbReference>
<proteinExistence type="predicted"/>
<dbReference type="SUPFAM" id="SSF46689">
    <property type="entry name" value="Homeodomain-like"/>
    <property type="match status" value="2"/>
</dbReference>
<dbReference type="PROSITE" id="PS01124">
    <property type="entry name" value="HTH_ARAC_FAMILY_2"/>
    <property type="match status" value="1"/>
</dbReference>
<evidence type="ECO:0000313" key="4">
    <source>
        <dbReference type="EMBL" id="NJP00291.1"/>
    </source>
</evidence>
<comment type="caution">
    <text evidence="4">The sequence shown here is derived from an EMBL/GenBank/DDBJ whole genome shotgun (WGS) entry which is preliminary data.</text>
</comment>
<keyword evidence="1" id="KW-0805">Transcription regulation</keyword>
<gene>
    <name evidence="4" type="ORF">HBH25_05390</name>
</gene>
<dbReference type="InterPro" id="IPR018060">
    <property type="entry name" value="HTH_AraC"/>
</dbReference>
<name>A0ABX0YBC1_9PSED</name>
<dbReference type="Gene3D" id="1.10.10.60">
    <property type="entry name" value="Homeodomain-like"/>
    <property type="match status" value="2"/>
</dbReference>
<evidence type="ECO:0000256" key="1">
    <source>
        <dbReference type="ARBA" id="ARBA00023015"/>
    </source>
</evidence>
<keyword evidence="2" id="KW-0804">Transcription</keyword>
<reference evidence="4 5" key="1">
    <citation type="submission" date="2020-03" db="EMBL/GenBank/DDBJ databases">
        <authorList>
            <person name="Wang L."/>
            <person name="He N."/>
            <person name="Li Y."/>
            <person name="Fang Y."/>
            <person name="Zhang F."/>
        </authorList>
    </citation>
    <scope>NUCLEOTIDE SEQUENCE [LARGE SCALE GENOMIC DNA]</scope>
    <source>
        <strain evidence="5">hsmgli-8</strain>
    </source>
</reference>
<dbReference type="InterPro" id="IPR009057">
    <property type="entry name" value="Homeodomain-like_sf"/>
</dbReference>